<dbReference type="Proteomes" id="UP000664218">
    <property type="component" value="Unassembled WGS sequence"/>
</dbReference>
<dbReference type="InterPro" id="IPR014284">
    <property type="entry name" value="RNA_pol_sigma-70_dom"/>
</dbReference>
<feature type="domain" description="RNA polymerase sigma factor 70 region 4 type 2" evidence="6">
    <location>
        <begin position="102"/>
        <end position="153"/>
    </location>
</feature>
<evidence type="ECO:0000256" key="2">
    <source>
        <dbReference type="ARBA" id="ARBA00023015"/>
    </source>
</evidence>
<keyword evidence="4" id="KW-0804">Transcription</keyword>
<keyword evidence="3" id="KW-0731">Sigma factor</keyword>
<dbReference type="PANTHER" id="PTHR43133:SF51">
    <property type="entry name" value="RNA POLYMERASE SIGMA FACTOR"/>
    <property type="match status" value="1"/>
</dbReference>
<dbReference type="InterPro" id="IPR013325">
    <property type="entry name" value="RNA_pol_sigma_r2"/>
</dbReference>
<dbReference type="GO" id="GO:0006352">
    <property type="term" value="P:DNA-templated transcription initiation"/>
    <property type="evidence" value="ECO:0007669"/>
    <property type="project" value="InterPro"/>
</dbReference>
<organism evidence="7 8">
    <name type="scientific">Proteiniclasticum aestuarii</name>
    <dbReference type="NCBI Taxonomy" id="2817862"/>
    <lineage>
        <taxon>Bacteria</taxon>
        <taxon>Bacillati</taxon>
        <taxon>Bacillota</taxon>
        <taxon>Clostridia</taxon>
        <taxon>Eubacteriales</taxon>
        <taxon>Clostridiaceae</taxon>
        <taxon>Proteiniclasticum</taxon>
    </lineage>
</organism>
<name>A0A939H940_9CLOT</name>
<evidence type="ECO:0000256" key="4">
    <source>
        <dbReference type="ARBA" id="ARBA00023163"/>
    </source>
</evidence>
<dbReference type="GO" id="GO:0016987">
    <property type="term" value="F:sigma factor activity"/>
    <property type="evidence" value="ECO:0007669"/>
    <property type="project" value="UniProtKB-KW"/>
</dbReference>
<dbReference type="Gene3D" id="1.10.10.10">
    <property type="entry name" value="Winged helix-like DNA-binding domain superfamily/Winged helix DNA-binding domain"/>
    <property type="match status" value="1"/>
</dbReference>
<evidence type="ECO:0000259" key="6">
    <source>
        <dbReference type="Pfam" id="PF08281"/>
    </source>
</evidence>
<protein>
    <submittedName>
        <fullName evidence="7">RNA polymerase sigma factor</fullName>
    </submittedName>
</protein>
<comment type="caution">
    <text evidence="7">The sequence shown here is derived from an EMBL/GenBank/DDBJ whole genome shotgun (WGS) entry which is preliminary data.</text>
</comment>
<dbReference type="PANTHER" id="PTHR43133">
    <property type="entry name" value="RNA POLYMERASE ECF-TYPE SIGMA FACTO"/>
    <property type="match status" value="1"/>
</dbReference>
<dbReference type="Pfam" id="PF08281">
    <property type="entry name" value="Sigma70_r4_2"/>
    <property type="match status" value="1"/>
</dbReference>
<dbReference type="InterPro" id="IPR007627">
    <property type="entry name" value="RNA_pol_sigma70_r2"/>
</dbReference>
<evidence type="ECO:0000259" key="5">
    <source>
        <dbReference type="Pfam" id="PF04542"/>
    </source>
</evidence>
<gene>
    <name evidence="7" type="ORF">J3A84_01620</name>
</gene>
<dbReference type="InterPro" id="IPR039425">
    <property type="entry name" value="RNA_pol_sigma-70-like"/>
</dbReference>
<feature type="domain" description="RNA polymerase sigma-70 region 2" evidence="5">
    <location>
        <begin position="6"/>
        <end position="70"/>
    </location>
</feature>
<dbReference type="EMBL" id="JAFNJU010000001">
    <property type="protein sequence ID" value="MBO1263741.1"/>
    <property type="molecule type" value="Genomic_DNA"/>
</dbReference>
<evidence type="ECO:0000256" key="3">
    <source>
        <dbReference type="ARBA" id="ARBA00023082"/>
    </source>
</evidence>
<sequence>MIDACIEEYGKRLYYLCLKLERDHHRAEELYQETWLKVLKGIDSYDRKQPFYPWLTKVCVNVYRSLLKKRAVEHLFSDFVSNERKEYILDHAEYRQEDPVREDLLSALKNLDRRKRLIVVLHYYEGYTTKEIAVLAGIKEGTVKSRLHAARIELRRELTNE</sequence>
<dbReference type="InterPro" id="IPR036388">
    <property type="entry name" value="WH-like_DNA-bd_sf"/>
</dbReference>
<evidence type="ECO:0000313" key="8">
    <source>
        <dbReference type="Proteomes" id="UP000664218"/>
    </source>
</evidence>
<dbReference type="InterPro" id="IPR013324">
    <property type="entry name" value="RNA_pol_sigma_r3/r4-like"/>
</dbReference>
<evidence type="ECO:0000256" key="1">
    <source>
        <dbReference type="ARBA" id="ARBA00010641"/>
    </source>
</evidence>
<evidence type="ECO:0000313" key="7">
    <source>
        <dbReference type="EMBL" id="MBO1263741.1"/>
    </source>
</evidence>
<dbReference type="AlphaFoldDB" id="A0A939H940"/>
<proteinExistence type="inferred from homology"/>
<dbReference type="NCBIfam" id="TIGR02937">
    <property type="entry name" value="sigma70-ECF"/>
    <property type="match status" value="1"/>
</dbReference>
<dbReference type="SUPFAM" id="SSF88946">
    <property type="entry name" value="Sigma2 domain of RNA polymerase sigma factors"/>
    <property type="match status" value="1"/>
</dbReference>
<dbReference type="GO" id="GO:0003677">
    <property type="term" value="F:DNA binding"/>
    <property type="evidence" value="ECO:0007669"/>
    <property type="project" value="InterPro"/>
</dbReference>
<accession>A0A939H940</accession>
<dbReference type="Gene3D" id="1.10.1740.10">
    <property type="match status" value="1"/>
</dbReference>
<dbReference type="RefSeq" id="WP_207598247.1">
    <property type="nucleotide sequence ID" value="NZ_JAFNJU010000001.1"/>
</dbReference>
<dbReference type="SUPFAM" id="SSF88659">
    <property type="entry name" value="Sigma3 and sigma4 domains of RNA polymerase sigma factors"/>
    <property type="match status" value="1"/>
</dbReference>
<keyword evidence="2" id="KW-0805">Transcription regulation</keyword>
<dbReference type="InterPro" id="IPR013249">
    <property type="entry name" value="RNA_pol_sigma70_r4_t2"/>
</dbReference>
<reference evidence="7" key="1">
    <citation type="submission" date="2021-03" db="EMBL/GenBank/DDBJ databases">
        <title>Proteiniclasticum marinus sp. nov., isolated from tidal flat sediment.</title>
        <authorList>
            <person name="Namirimu T."/>
            <person name="Yang J.-A."/>
            <person name="Yang S.-H."/>
            <person name="Kim Y.-J."/>
            <person name="Kwon K.K."/>
        </authorList>
    </citation>
    <scope>NUCLEOTIDE SEQUENCE</scope>
    <source>
        <strain evidence="7">SCR006</strain>
    </source>
</reference>
<dbReference type="CDD" id="cd06171">
    <property type="entry name" value="Sigma70_r4"/>
    <property type="match status" value="1"/>
</dbReference>
<keyword evidence="8" id="KW-1185">Reference proteome</keyword>
<dbReference type="Pfam" id="PF04542">
    <property type="entry name" value="Sigma70_r2"/>
    <property type="match status" value="1"/>
</dbReference>
<comment type="similarity">
    <text evidence="1">Belongs to the sigma-70 factor family. ECF subfamily.</text>
</comment>